<feature type="transmembrane region" description="Helical" evidence="6">
    <location>
        <begin position="320"/>
        <end position="338"/>
    </location>
</feature>
<dbReference type="InterPro" id="IPR017452">
    <property type="entry name" value="GPCR_Rhodpsn_7TM"/>
</dbReference>
<keyword evidence="5 6" id="KW-0472">Membrane</keyword>
<reference evidence="8 9" key="1">
    <citation type="journal article" date="2017" name="Nat. Ecol. Evol.">
        <title>Scallop genome provides insights into evolution of bilaterian karyotype and development.</title>
        <authorList>
            <person name="Wang S."/>
            <person name="Zhang J."/>
            <person name="Jiao W."/>
            <person name="Li J."/>
            <person name="Xun X."/>
            <person name="Sun Y."/>
            <person name="Guo X."/>
            <person name="Huan P."/>
            <person name="Dong B."/>
            <person name="Zhang L."/>
            <person name="Hu X."/>
            <person name="Sun X."/>
            <person name="Wang J."/>
            <person name="Zhao C."/>
            <person name="Wang Y."/>
            <person name="Wang D."/>
            <person name="Huang X."/>
            <person name="Wang R."/>
            <person name="Lv J."/>
            <person name="Li Y."/>
            <person name="Zhang Z."/>
            <person name="Liu B."/>
            <person name="Lu W."/>
            <person name="Hui Y."/>
            <person name="Liang J."/>
            <person name="Zhou Z."/>
            <person name="Hou R."/>
            <person name="Li X."/>
            <person name="Liu Y."/>
            <person name="Li H."/>
            <person name="Ning X."/>
            <person name="Lin Y."/>
            <person name="Zhao L."/>
            <person name="Xing Q."/>
            <person name="Dou J."/>
            <person name="Li Y."/>
            <person name="Mao J."/>
            <person name="Guo H."/>
            <person name="Dou H."/>
            <person name="Li T."/>
            <person name="Mu C."/>
            <person name="Jiang W."/>
            <person name="Fu Q."/>
            <person name="Fu X."/>
            <person name="Miao Y."/>
            <person name="Liu J."/>
            <person name="Yu Q."/>
            <person name="Li R."/>
            <person name="Liao H."/>
            <person name="Li X."/>
            <person name="Kong Y."/>
            <person name="Jiang Z."/>
            <person name="Chourrout D."/>
            <person name="Li R."/>
            <person name="Bao Z."/>
        </authorList>
    </citation>
    <scope>NUCLEOTIDE SEQUENCE [LARGE SCALE GENOMIC DNA]</scope>
    <source>
        <strain evidence="8 9">PY_sf001</strain>
    </source>
</reference>
<gene>
    <name evidence="8" type="ORF">KP79_PYT19503</name>
</gene>
<dbReference type="CDD" id="cd00637">
    <property type="entry name" value="7tm_classA_rhodopsin-like"/>
    <property type="match status" value="1"/>
</dbReference>
<feature type="transmembrane region" description="Helical" evidence="6">
    <location>
        <begin position="276"/>
        <end position="300"/>
    </location>
</feature>
<dbReference type="AlphaFoldDB" id="A0A210Q049"/>
<feature type="transmembrane region" description="Helical" evidence="6">
    <location>
        <begin position="181"/>
        <end position="202"/>
    </location>
</feature>
<name>A0A210Q049_MIZYE</name>
<evidence type="ECO:0000313" key="8">
    <source>
        <dbReference type="EMBL" id="OWF42102.1"/>
    </source>
</evidence>
<dbReference type="Pfam" id="PF00001">
    <property type="entry name" value="7tm_1"/>
    <property type="match status" value="1"/>
</dbReference>
<dbReference type="Gene3D" id="1.20.1070.10">
    <property type="entry name" value="Rhodopsin 7-helix transmembrane proteins"/>
    <property type="match status" value="1"/>
</dbReference>
<feature type="transmembrane region" description="Helical" evidence="6">
    <location>
        <begin position="57"/>
        <end position="78"/>
    </location>
</feature>
<proteinExistence type="predicted"/>
<comment type="caution">
    <text evidence="8">The sequence shown here is derived from an EMBL/GenBank/DDBJ whole genome shotgun (WGS) entry which is preliminary data.</text>
</comment>
<dbReference type="SUPFAM" id="SSF81321">
    <property type="entry name" value="Family A G protein-coupled receptor-like"/>
    <property type="match status" value="1"/>
</dbReference>
<comment type="subcellular location">
    <subcellularLocation>
        <location evidence="1">Cell membrane</location>
        <topology evidence="1">Multi-pass membrane protein</topology>
    </subcellularLocation>
</comment>
<evidence type="ECO:0000256" key="6">
    <source>
        <dbReference type="SAM" id="Phobius"/>
    </source>
</evidence>
<evidence type="ECO:0000256" key="1">
    <source>
        <dbReference type="ARBA" id="ARBA00004651"/>
    </source>
</evidence>
<accession>A0A210Q049</accession>
<organism evidence="8 9">
    <name type="scientific">Mizuhopecten yessoensis</name>
    <name type="common">Japanese scallop</name>
    <name type="synonym">Patinopecten yessoensis</name>
    <dbReference type="NCBI Taxonomy" id="6573"/>
    <lineage>
        <taxon>Eukaryota</taxon>
        <taxon>Metazoa</taxon>
        <taxon>Spiralia</taxon>
        <taxon>Lophotrochozoa</taxon>
        <taxon>Mollusca</taxon>
        <taxon>Bivalvia</taxon>
        <taxon>Autobranchia</taxon>
        <taxon>Pteriomorphia</taxon>
        <taxon>Pectinida</taxon>
        <taxon>Pectinoidea</taxon>
        <taxon>Pectinidae</taxon>
        <taxon>Mizuhopecten</taxon>
    </lineage>
</organism>
<dbReference type="Proteomes" id="UP000242188">
    <property type="component" value="Unassembled WGS sequence"/>
</dbReference>
<evidence type="ECO:0000256" key="5">
    <source>
        <dbReference type="ARBA" id="ARBA00023136"/>
    </source>
</evidence>
<dbReference type="PANTHER" id="PTHR22750">
    <property type="entry name" value="G-PROTEIN COUPLED RECEPTOR"/>
    <property type="match status" value="1"/>
</dbReference>
<feature type="transmembrane region" description="Helical" evidence="6">
    <location>
        <begin position="144"/>
        <end position="169"/>
    </location>
</feature>
<feature type="transmembrane region" description="Helical" evidence="6">
    <location>
        <begin position="90"/>
        <end position="110"/>
    </location>
</feature>
<keyword evidence="3 6" id="KW-0812">Transmembrane</keyword>
<dbReference type="PRINTS" id="PR00237">
    <property type="entry name" value="GPCRRHODOPSN"/>
</dbReference>
<evidence type="ECO:0000256" key="3">
    <source>
        <dbReference type="ARBA" id="ARBA00022692"/>
    </source>
</evidence>
<protein>
    <submittedName>
        <fullName evidence="8">Sphingosine 1-phosphate receptor 1</fullName>
    </submittedName>
</protein>
<keyword evidence="8" id="KW-0675">Receptor</keyword>
<evidence type="ECO:0000313" key="9">
    <source>
        <dbReference type="Proteomes" id="UP000242188"/>
    </source>
</evidence>
<keyword evidence="2" id="KW-1003">Cell membrane</keyword>
<feature type="transmembrane region" description="Helical" evidence="6">
    <location>
        <begin position="227"/>
        <end position="247"/>
    </location>
</feature>
<evidence type="ECO:0000259" key="7">
    <source>
        <dbReference type="PROSITE" id="PS50262"/>
    </source>
</evidence>
<dbReference type="GO" id="GO:0004930">
    <property type="term" value="F:G protein-coupled receptor activity"/>
    <property type="evidence" value="ECO:0007669"/>
    <property type="project" value="InterPro"/>
</dbReference>
<evidence type="ECO:0000256" key="4">
    <source>
        <dbReference type="ARBA" id="ARBA00022989"/>
    </source>
</evidence>
<feature type="domain" description="G-protein coupled receptors family 1 profile" evidence="7">
    <location>
        <begin position="69"/>
        <end position="336"/>
    </location>
</feature>
<dbReference type="GO" id="GO:0005886">
    <property type="term" value="C:plasma membrane"/>
    <property type="evidence" value="ECO:0007669"/>
    <property type="project" value="UniProtKB-SubCell"/>
</dbReference>
<dbReference type="OrthoDB" id="9894375at2759"/>
<keyword evidence="9" id="KW-1185">Reference proteome</keyword>
<dbReference type="PROSITE" id="PS50262">
    <property type="entry name" value="G_PROTEIN_RECEP_F1_2"/>
    <property type="match status" value="1"/>
</dbReference>
<keyword evidence="4 6" id="KW-1133">Transmembrane helix</keyword>
<evidence type="ECO:0000256" key="2">
    <source>
        <dbReference type="ARBA" id="ARBA00022475"/>
    </source>
</evidence>
<dbReference type="InterPro" id="IPR000276">
    <property type="entry name" value="GPCR_Rhodpsn"/>
</dbReference>
<sequence length="435" mass="49739">MVIMNVTATPLVTFFNTTDPSLLTQFSNVINATSWTNFKPQTLHERAEVILTQPETILILVLSFLALLLNTLSISATANIPHGLTTHSKLIISLAVSDILVTFSVFFHVLNKVFNLAKFPPVLNPDERLTSSCMFALINGLNTMAHLISLLNLLAMAIDHYIGVLWPLYYHTILSQIKGNIMIALLWILAFIGGFCNFLTGVSSHKDYVRFLNYCEVIMYNDFHGEYLIMAFTFICLVSISFIYIRIYCEVRTINSRLTYLQKDSFHNNKSMITTLLIIGTFILCYLPTCIFQIAMVIQIHVNRDMVQKLFSTLLRANKYLYALLLLNSVCDPIIYAVRLRDVQKGYYRLLSRCFKCYAIKIKEEWQNSYLDRRNTRTKSSIVELDDGDSGEDCEPIDELITDKANKDHDIEMSTISSGTRFLINGKFQEQEQIS</sequence>
<dbReference type="EMBL" id="NEDP02005319">
    <property type="protein sequence ID" value="OWF42102.1"/>
    <property type="molecule type" value="Genomic_DNA"/>
</dbReference>